<sequence>MKAFCCWSTICLVASTFFYFLPDCYQLTIVILLLVM</sequence>
<reference evidence="1" key="2">
    <citation type="journal article" date="2015" name="Data Brief">
        <title>Shoot transcriptome of the giant reed, Arundo donax.</title>
        <authorList>
            <person name="Barrero R.A."/>
            <person name="Guerrero F.D."/>
            <person name="Moolhuijzen P."/>
            <person name="Goolsby J.A."/>
            <person name="Tidwell J."/>
            <person name="Bellgard S.E."/>
            <person name="Bellgard M.I."/>
        </authorList>
    </citation>
    <scope>NUCLEOTIDE SEQUENCE</scope>
    <source>
        <tissue evidence="1">Shoot tissue taken approximately 20 cm above the soil surface</tissue>
    </source>
</reference>
<dbReference type="AlphaFoldDB" id="A0A0A9BXQ0"/>
<dbReference type="EMBL" id="GBRH01230902">
    <property type="protein sequence ID" value="JAD66993.1"/>
    <property type="molecule type" value="Transcribed_RNA"/>
</dbReference>
<evidence type="ECO:0000313" key="1">
    <source>
        <dbReference type="EMBL" id="JAD66993.1"/>
    </source>
</evidence>
<name>A0A0A9BXQ0_ARUDO</name>
<accession>A0A0A9BXQ0</accession>
<reference evidence="1" key="1">
    <citation type="submission" date="2014-09" db="EMBL/GenBank/DDBJ databases">
        <authorList>
            <person name="Magalhaes I.L.F."/>
            <person name="Oliveira U."/>
            <person name="Santos F.R."/>
            <person name="Vidigal T.H.D.A."/>
            <person name="Brescovit A.D."/>
            <person name="Santos A.J."/>
        </authorList>
    </citation>
    <scope>NUCLEOTIDE SEQUENCE</scope>
    <source>
        <tissue evidence="1">Shoot tissue taken approximately 20 cm above the soil surface</tissue>
    </source>
</reference>
<proteinExistence type="predicted"/>
<protein>
    <submittedName>
        <fullName evidence="1">Uncharacterized protein</fullName>
    </submittedName>
</protein>
<organism evidence="1">
    <name type="scientific">Arundo donax</name>
    <name type="common">Giant reed</name>
    <name type="synonym">Donax arundinaceus</name>
    <dbReference type="NCBI Taxonomy" id="35708"/>
    <lineage>
        <taxon>Eukaryota</taxon>
        <taxon>Viridiplantae</taxon>
        <taxon>Streptophyta</taxon>
        <taxon>Embryophyta</taxon>
        <taxon>Tracheophyta</taxon>
        <taxon>Spermatophyta</taxon>
        <taxon>Magnoliopsida</taxon>
        <taxon>Liliopsida</taxon>
        <taxon>Poales</taxon>
        <taxon>Poaceae</taxon>
        <taxon>PACMAD clade</taxon>
        <taxon>Arundinoideae</taxon>
        <taxon>Arundineae</taxon>
        <taxon>Arundo</taxon>
    </lineage>
</organism>